<protein>
    <submittedName>
        <fullName evidence="2">Uncharacterized protein</fullName>
    </submittedName>
</protein>
<reference evidence="2" key="1">
    <citation type="journal article" date="2014" name="Front. Microbiol.">
        <title>High frequency of phylogenetically diverse reductive dehalogenase-homologous genes in deep subseafloor sedimentary metagenomes.</title>
        <authorList>
            <person name="Kawai M."/>
            <person name="Futagami T."/>
            <person name="Toyoda A."/>
            <person name="Takaki Y."/>
            <person name="Nishi S."/>
            <person name="Hori S."/>
            <person name="Arai W."/>
            <person name="Tsubouchi T."/>
            <person name="Morono Y."/>
            <person name="Uchiyama I."/>
            <person name="Ito T."/>
            <person name="Fujiyama A."/>
            <person name="Inagaki F."/>
            <person name="Takami H."/>
        </authorList>
    </citation>
    <scope>NUCLEOTIDE SEQUENCE</scope>
    <source>
        <strain evidence="2">Expedition CK06-06</strain>
    </source>
</reference>
<dbReference type="EMBL" id="BARV01012357">
    <property type="protein sequence ID" value="GAI03295.1"/>
    <property type="molecule type" value="Genomic_DNA"/>
</dbReference>
<name>X1LLK5_9ZZZZ</name>
<comment type="caution">
    <text evidence="2">The sequence shown here is derived from an EMBL/GenBank/DDBJ whole genome shotgun (WGS) entry which is preliminary data.</text>
</comment>
<accession>X1LLK5</accession>
<proteinExistence type="predicted"/>
<keyword evidence="1" id="KW-0812">Transmembrane</keyword>
<gene>
    <name evidence="2" type="ORF">S06H3_22927</name>
</gene>
<organism evidence="2">
    <name type="scientific">marine sediment metagenome</name>
    <dbReference type="NCBI Taxonomy" id="412755"/>
    <lineage>
        <taxon>unclassified sequences</taxon>
        <taxon>metagenomes</taxon>
        <taxon>ecological metagenomes</taxon>
    </lineage>
</organism>
<feature type="non-terminal residue" evidence="2">
    <location>
        <position position="1"/>
    </location>
</feature>
<sequence length="38" mass="4431">FDKSVKLLKNLMYSFLICDILLDFVFPFISSIFISVTL</sequence>
<keyword evidence="1" id="KW-1133">Transmembrane helix</keyword>
<feature type="transmembrane region" description="Helical" evidence="1">
    <location>
        <begin position="12"/>
        <end position="36"/>
    </location>
</feature>
<dbReference type="AlphaFoldDB" id="X1LLK5"/>
<evidence type="ECO:0000256" key="1">
    <source>
        <dbReference type="SAM" id="Phobius"/>
    </source>
</evidence>
<keyword evidence="1" id="KW-0472">Membrane</keyword>
<evidence type="ECO:0000313" key="2">
    <source>
        <dbReference type="EMBL" id="GAI03295.1"/>
    </source>
</evidence>